<proteinExistence type="predicted"/>
<reference evidence="3 4" key="1">
    <citation type="journal article" date="2015" name="Genome Announc.">
        <title>Expanding the biotechnology potential of lactobacilli through comparative genomics of 213 strains and associated genera.</title>
        <authorList>
            <person name="Sun Z."/>
            <person name="Harris H.M."/>
            <person name="McCann A."/>
            <person name="Guo C."/>
            <person name="Argimon S."/>
            <person name="Zhang W."/>
            <person name="Yang X."/>
            <person name="Jeffery I.B."/>
            <person name="Cooney J.C."/>
            <person name="Kagawa T.F."/>
            <person name="Liu W."/>
            <person name="Song Y."/>
            <person name="Salvetti E."/>
            <person name="Wrobel A."/>
            <person name="Rasinkangas P."/>
            <person name="Parkhill J."/>
            <person name="Rea M.C."/>
            <person name="O'Sullivan O."/>
            <person name="Ritari J."/>
            <person name="Douillard F.P."/>
            <person name="Paul Ross R."/>
            <person name="Yang R."/>
            <person name="Briner A.E."/>
            <person name="Felis G.E."/>
            <person name="de Vos W.M."/>
            <person name="Barrangou R."/>
            <person name="Klaenhammer T.R."/>
            <person name="Caufield P.W."/>
            <person name="Cui Y."/>
            <person name="Zhang H."/>
            <person name="O'Toole P.W."/>
        </authorList>
    </citation>
    <scope>NUCLEOTIDE SEQUENCE [LARGE SCALE GENOMIC DNA]</scope>
    <source>
        <strain evidence="3 4">DSM 17758</strain>
    </source>
</reference>
<organism evidence="3 4">
    <name type="scientific">Lapidilactobacillus concavus DSM 17758</name>
    <dbReference type="NCBI Taxonomy" id="1423735"/>
    <lineage>
        <taxon>Bacteria</taxon>
        <taxon>Bacillati</taxon>
        <taxon>Bacillota</taxon>
        <taxon>Bacilli</taxon>
        <taxon>Lactobacillales</taxon>
        <taxon>Lactobacillaceae</taxon>
        <taxon>Lapidilactobacillus</taxon>
    </lineage>
</organism>
<accession>A0A0R1W0M3</accession>
<dbReference type="AlphaFoldDB" id="A0A0R1W0M3"/>
<dbReference type="OrthoDB" id="9801085at2"/>
<evidence type="ECO:0000313" key="3">
    <source>
        <dbReference type="EMBL" id="KRM08726.1"/>
    </source>
</evidence>
<comment type="cofactor">
    <cofactor evidence="1">
        <name>[4Fe-4S] cluster</name>
        <dbReference type="ChEBI" id="CHEBI:49883"/>
    </cofactor>
</comment>
<dbReference type="Proteomes" id="UP000051315">
    <property type="component" value="Unassembled WGS sequence"/>
</dbReference>
<protein>
    <recommendedName>
        <fullName evidence="2">4Fe-4S ferredoxin-type domain-containing protein</fullName>
    </recommendedName>
</protein>
<evidence type="ECO:0000259" key="2">
    <source>
        <dbReference type="PROSITE" id="PS51379"/>
    </source>
</evidence>
<dbReference type="RefSeq" id="WP_057825212.1">
    <property type="nucleotide sequence ID" value="NZ_AZFX01000078.1"/>
</dbReference>
<dbReference type="InterPro" id="IPR052395">
    <property type="entry name" value="ET_Ferredoxin"/>
</dbReference>
<evidence type="ECO:0000313" key="4">
    <source>
        <dbReference type="Proteomes" id="UP000051315"/>
    </source>
</evidence>
<dbReference type="PANTHER" id="PTHR39163">
    <property type="entry name" value="FERREDOXIN"/>
    <property type="match status" value="1"/>
</dbReference>
<feature type="domain" description="4Fe-4S ferredoxin-type" evidence="2">
    <location>
        <begin position="1"/>
        <end position="29"/>
    </location>
</feature>
<dbReference type="PATRIC" id="fig|1423735.3.peg.341"/>
<name>A0A0R1W0M3_9LACO</name>
<dbReference type="Pfam" id="PF13459">
    <property type="entry name" value="Fer4_15"/>
    <property type="match status" value="1"/>
</dbReference>
<evidence type="ECO:0000256" key="1">
    <source>
        <dbReference type="ARBA" id="ARBA00001966"/>
    </source>
</evidence>
<dbReference type="InterPro" id="IPR017896">
    <property type="entry name" value="4Fe4S_Fe-S-bd"/>
</dbReference>
<keyword evidence="4" id="KW-1185">Reference proteome</keyword>
<dbReference type="PANTHER" id="PTHR39163:SF1">
    <property type="entry name" value="FERREDOXIN"/>
    <property type="match status" value="1"/>
</dbReference>
<gene>
    <name evidence="3" type="ORF">FC15_GL000333</name>
</gene>
<dbReference type="Gene3D" id="3.30.70.20">
    <property type="match status" value="1"/>
</dbReference>
<comment type="caution">
    <text evidence="3">The sequence shown here is derived from an EMBL/GenBank/DDBJ whole genome shotgun (WGS) entry which is preliminary data.</text>
</comment>
<dbReference type="PROSITE" id="PS51379">
    <property type="entry name" value="4FE4S_FER_2"/>
    <property type="match status" value="1"/>
</dbReference>
<dbReference type="STRING" id="1423735.FC15_GL000333"/>
<dbReference type="SUPFAM" id="SSF54862">
    <property type="entry name" value="4Fe-4S ferredoxins"/>
    <property type="match status" value="1"/>
</dbReference>
<dbReference type="EMBL" id="AZFX01000078">
    <property type="protein sequence ID" value="KRM08726.1"/>
    <property type="molecule type" value="Genomic_DNA"/>
</dbReference>
<sequence>MYTKVVPEQCIACGLCQLKAPELFDYDEDGIAYVKIDNNQGNREIPLPLLASFKAAYTACPTGAILRRDQPFPKDNKNSH</sequence>